<dbReference type="SUPFAM" id="SSF54292">
    <property type="entry name" value="2Fe-2S ferredoxin-like"/>
    <property type="match status" value="1"/>
</dbReference>
<proteinExistence type="predicted"/>
<dbReference type="PROSITE" id="PS51085">
    <property type="entry name" value="2FE2S_FER_2"/>
    <property type="match status" value="1"/>
</dbReference>
<dbReference type="EMBL" id="FO203503">
    <property type="protein sequence ID" value="CCK79768.1"/>
    <property type="molecule type" value="Genomic_DNA"/>
</dbReference>
<dbReference type="AlphaFoldDB" id="K0NIW2"/>
<dbReference type="InterPro" id="IPR036884">
    <property type="entry name" value="2Fe-2S-bd_dom_sf"/>
</dbReference>
<dbReference type="GO" id="GO:0051537">
    <property type="term" value="F:2 iron, 2 sulfur cluster binding"/>
    <property type="evidence" value="ECO:0007669"/>
    <property type="project" value="UniProtKB-KW"/>
</dbReference>
<dbReference type="KEGG" id="dto:TOL2_C16060"/>
<dbReference type="EC" id="1.3.99.20" evidence="7"/>
<feature type="domain" description="2Fe-2S ferredoxin-type" evidence="6">
    <location>
        <begin position="1"/>
        <end position="76"/>
    </location>
</feature>
<evidence type="ECO:0000256" key="1">
    <source>
        <dbReference type="ARBA" id="ARBA00022714"/>
    </source>
</evidence>
<dbReference type="PANTHER" id="PTHR44379">
    <property type="entry name" value="OXIDOREDUCTASE WITH IRON-SULFUR SUBUNIT"/>
    <property type="match status" value="1"/>
</dbReference>
<evidence type="ECO:0000256" key="4">
    <source>
        <dbReference type="ARBA" id="ARBA00023004"/>
    </source>
</evidence>
<dbReference type="InterPro" id="IPR051452">
    <property type="entry name" value="Diverse_Oxidoreductases"/>
</dbReference>
<keyword evidence="5" id="KW-0411">Iron-sulfur</keyword>
<gene>
    <name evidence="7" type="primary">hcrC2</name>
    <name evidence="7" type="ordered locus">TOL2_C16060</name>
</gene>
<dbReference type="PROSITE" id="PS00197">
    <property type="entry name" value="2FE2S_FER_1"/>
    <property type="match status" value="1"/>
</dbReference>
<keyword evidence="1" id="KW-0001">2Fe-2S</keyword>
<organism evidence="7 8">
    <name type="scientific">Desulfobacula toluolica (strain DSM 7467 / Tol2)</name>
    <dbReference type="NCBI Taxonomy" id="651182"/>
    <lineage>
        <taxon>Bacteria</taxon>
        <taxon>Pseudomonadati</taxon>
        <taxon>Thermodesulfobacteriota</taxon>
        <taxon>Desulfobacteria</taxon>
        <taxon>Desulfobacterales</taxon>
        <taxon>Desulfobacteraceae</taxon>
        <taxon>Desulfobacula</taxon>
    </lineage>
</organism>
<evidence type="ECO:0000313" key="8">
    <source>
        <dbReference type="Proteomes" id="UP000007347"/>
    </source>
</evidence>
<evidence type="ECO:0000256" key="2">
    <source>
        <dbReference type="ARBA" id="ARBA00022723"/>
    </source>
</evidence>
<dbReference type="OrthoDB" id="9775084at2"/>
<dbReference type="GO" id="GO:0016491">
    <property type="term" value="F:oxidoreductase activity"/>
    <property type="evidence" value="ECO:0007669"/>
    <property type="project" value="UniProtKB-KW"/>
</dbReference>
<dbReference type="SUPFAM" id="SSF47741">
    <property type="entry name" value="CO dehydrogenase ISP C-domain like"/>
    <property type="match status" value="1"/>
</dbReference>
<dbReference type="Proteomes" id="UP000007347">
    <property type="component" value="Chromosome"/>
</dbReference>
<sequence length="160" mass="17433">MQITCHINNKKFTKDIAPDLLLIDFVRSLGFKSVKCGCDTANCGLCTLWVDGVSVLSCAVLAARVNGRQVTTLEGLEDQALEFGRFMAAQGVEQCGFCAPGLIMNVLAMKNELENPSRQDILQYLSGNLCRCSGYEGQLRAVEAYLQSQGQKKGEADEIC</sequence>
<keyword evidence="2" id="KW-0479">Metal-binding</keyword>
<dbReference type="GO" id="GO:0046872">
    <property type="term" value="F:metal ion binding"/>
    <property type="evidence" value="ECO:0007669"/>
    <property type="project" value="UniProtKB-KW"/>
</dbReference>
<dbReference type="RefSeq" id="WP_014957112.1">
    <property type="nucleotide sequence ID" value="NC_018645.1"/>
</dbReference>
<keyword evidence="8" id="KW-1185">Reference proteome</keyword>
<accession>K0NIW2</accession>
<protein>
    <submittedName>
        <fullName evidence="7">HcrC2: predicted 4-hydroxybenzoyl-CoA reductase, gamma subunit</fullName>
        <ecNumber evidence="7">1.3.99.20</ecNumber>
    </submittedName>
</protein>
<dbReference type="InterPro" id="IPR012675">
    <property type="entry name" value="Beta-grasp_dom_sf"/>
</dbReference>
<dbReference type="InterPro" id="IPR002888">
    <property type="entry name" value="2Fe-2S-bd"/>
</dbReference>
<evidence type="ECO:0000259" key="6">
    <source>
        <dbReference type="PROSITE" id="PS51085"/>
    </source>
</evidence>
<dbReference type="InterPro" id="IPR036010">
    <property type="entry name" value="2Fe-2S_ferredoxin-like_sf"/>
</dbReference>
<evidence type="ECO:0000313" key="7">
    <source>
        <dbReference type="EMBL" id="CCK79768.1"/>
    </source>
</evidence>
<keyword evidence="4" id="KW-0408">Iron</keyword>
<evidence type="ECO:0000256" key="5">
    <source>
        <dbReference type="ARBA" id="ARBA00023014"/>
    </source>
</evidence>
<keyword evidence="3 7" id="KW-0560">Oxidoreductase</keyword>
<dbReference type="Gene3D" id="3.10.20.30">
    <property type="match status" value="1"/>
</dbReference>
<dbReference type="STRING" id="651182.TOL2_C16060"/>
<dbReference type="Gene3D" id="1.10.150.120">
    <property type="entry name" value="[2Fe-2S]-binding domain"/>
    <property type="match status" value="1"/>
</dbReference>
<dbReference type="Pfam" id="PF01799">
    <property type="entry name" value="Fer2_2"/>
    <property type="match status" value="1"/>
</dbReference>
<name>K0NIW2_DESTT</name>
<reference evidence="7 8" key="1">
    <citation type="journal article" date="2013" name="Environ. Microbiol.">
        <title>Complete genome, catabolic sub-proteomes and key-metabolites of Desulfobacula toluolica Tol2, a marine, aromatic compound-degrading, sulfate-reducing bacterium.</title>
        <authorList>
            <person name="Wohlbrand L."/>
            <person name="Jacob J.H."/>
            <person name="Kube M."/>
            <person name="Mussmann M."/>
            <person name="Jarling R."/>
            <person name="Beck A."/>
            <person name="Amann R."/>
            <person name="Wilkes H."/>
            <person name="Reinhardt R."/>
            <person name="Rabus R."/>
        </authorList>
    </citation>
    <scope>NUCLEOTIDE SEQUENCE [LARGE SCALE GENOMIC DNA]</scope>
    <source>
        <strain evidence="8">DSM 7467 / Tol2</strain>
    </source>
</reference>
<dbReference type="PANTHER" id="PTHR44379:SF8">
    <property type="entry name" value="XANTHINE DEHYDROGENASE IRON-SULFUR-BINDING SUBUNIT XDHC-RELATED"/>
    <property type="match status" value="1"/>
</dbReference>
<dbReference type="HOGENOM" id="CLU_052511_3_1_7"/>
<dbReference type="InterPro" id="IPR006058">
    <property type="entry name" value="2Fe2S_fd_BS"/>
</dbReference>
<dbReference type="InterPro" id="IPR001041">
    <property type="entry name" value="2Fe-2S_ferredoxin-type"/>
</dbReference>
<evidence type="ECO:0000256" key="3">
    <source>
        <dbReference type="ARBA" id="ARBA00023002"/>
    </source>
</evidence>